<feature type="compositionally biased region" description="Low complexity" evidence="1">
    <location>
        <begin position="224"/>
        <end position="235"/>
    </location>
</feature>
<reference evidence="2" key="1">
    <citation type="submission" date="2014-11" db="EMBL/GenBank/DDBJ databases">
        <title>Molecular phylogeny of cliff fern family Woodsiaceae with morphological implications.</title>
        <authorList>
            <person name="Shao Y.-Z."/>
            <person name="Wei R."/>
            <person name="Zhang X.-C."/>
        </authorList>
    </citation>
    <scope>NUCLEOTIDE SEQUENCE</scope>
</reference>
<dbReference type="PhylomeDB" id="A0A0K6S8G4"/>
<protein>
    <recommendedName>
        <fullName evidence="3">Reverse transcriptase Ty1/copia-type domain-containing protein</fullName>
    </recommendedName>
</protein>
<feature type="region of interest" description="Disordered" evidence="1">
    <location>
        <begin position="205"/>
        <end position="295"/>
    </location>
</feature>
<dbReference type="EMBL" id="CDMZ01001809">
    <property type="protein sequence ID" value="CUC09836.1"/>
    <property type="molecule type" value="Genomic_DNA"/>
</dbReference>
<organism evidence="2">
    <name type="scientific">Chromera velia CCMP2878</name>
    <dbReference type="NCBI Taxonomy" id="1169474"/>
    <lineage>
        <taxon>Eukaryota</taxon>
        <taxon>Sar</taxon>
        <taxon>Alveolata</taxon>
        <taxon>Colpodellida</taxon>
        <taxon>Chromeraceae</taxon>
        <taxon>Chromera</taxon>
    </lineage>
</organism>
<feature type="compositionally biased region" description="Low complexity" evidence="1">
    <location>
        <begin position="205"/>
        <end position="214"/>
    </location>
</feature>
<evidence type="ECO:0000313" key="2">
    <source>
        <dbReference type="EMBL" id="CUC09836.1"/>
    </source>
</evidence>
<dbReference type="AlphaFoldDB" id="A0A0K6S8G4"/>
<evidence type="ECO:0000256" key="1">
    <source>
        <dbReference type="SAM" id="MobiDB-lite"/>
    </source>
</evidence>
<accession>A0A0K6S8G4</accession>
<name>A0A0K6S8G4_9ALVE</name>
<evidence type="ECO:0008006" key="3">
    <source>
        <dbReference type="Google" id="ProtNLM"/>
    </source>
</evidence>
<feature type="compositionally biased region" description="Acidic residues" evidence="1">
    <location>
        <begin position="158"/>
        <end position="168"/>
    </location>
</feature>
<gene>
    <name evidence="2" type="ORF">Cvel_5596.t1.CR1</name>
</gene>
<feature type="compositionally biased region" description="Basic and acidic residues" evidence="1">
    <location>
        <begin position="266"/>
        <end position="276"/>
    </location>
</feature>
<proteinExistence type="predicted"/>
<feature type="compositionally biased region" description="Basic and acidic residues" evidence="1">
    <location>
        <begin position="137"/>
        <end position="157"/>
    </location>
</feature>
<feature type="region of interest" description="Disordered" evidence="1">
    <location>
        <begin position="137"/>
        <end position="168"/>
    </location>
</feature>
<dbReference type="VEuPathDB" id="CryptoDB:Cvel_5596"/>
<sequence length="521" mass="57369">MTDHCVQFNAQNRLLLPKPHRQIVTMRFDNENVLRSAKMKATMPDTHFDESAKYHSPSQGPAEAAVKVIKRLTKTTMKEKGWPLAVLPHLWEGLAETYMAPYTNELGTSPYYKKNGVIDTGLEPQAEEGVWVSLEAQEKEGKENAEQLNEEKRGMEKGEDEDSSDSSDDDFLLLLQAANMKRGSAHAQQPPAAVAALGVQPQAAAAAQGGQAQRPTPPPSLLPQQRAAAAIRSSAVEGRVESDGVGAVQTDETGRRPSGGASASDTEEREKRKRGEAPQVMGRQQQLEGRRAPSIAQGVMTRGMVGKKEKEKERGQIGRALQNNVTMFRSGVSLRPATWGEIESGRFKKSRLDEFCGLLENGVFGERVTRQEVVAITNMGEYAGVKKKPGGEEKEKDRMVIKGGADLRVYNTYARVLAQQSLLTYLPYMITIGKVIYSVDVVKAFQQIEDRHKHSLGVLGVRIPAGLPELPVENPFPEKYDDDQWLGLRKKAAVLILGAIHRLEKAHYGGRHAGNLFVFSL</sequence>